<dbReference type="RefSeq" id="XP_007917480.1">
    <property type="nucleotide sequence ID" value="XM_007919289.1"/>
</dbReference>
<feature type="region of interest" description="Disordered" evidence="1">
    <location>
        <begin position="1"/>
        <end position="23"/>
    </location>
</feature>
<dbReference type="EMBL" id="KB933263">
    <property type="protein sequence ID" value="EON97726.1"/>
    <property type="molecule type" value="Genomic_DNA"/>
</dbReference>
<reference evidence="3" key="1">
    <citation type="journal article" date="2013" name="Genome Announc.">
        <title>Draft genome sequence of the ascomycete Phaeoacremonium aleophilum strain UCR-PA7, a causal agent of the esca disease complex in grapevines.</title>
        <authorList>
            <person name="Blanco-Ulate B."/>
            <person name="Rolshausen P."/>
            <person name="Cantu D."/>
        </authorList>
    </citation>
    <scope>NUCLEOTIDE SEQUENCE [LARGE SCALE GENOMIC DNA]</scope>
    <source>
        <strain evidence="3">UCR-PA7</strain>
    </source>
</reference>
<accession>R8BEJ9</accession>
<dbReference type="KEGG" id="tmn:UCRPA7_6749"/>
<dbReference type="HOGENOM" id="CLU_2832971_0_0_1"/>
<evidence type="ECO:0000256" key="1">
    <source>
        <dbReference type="SAM" id="MobiDB-lite"/>
    </source>
</evidence>
<keyword evidence="3" id="KW-1185">Reference proteome</keyword>
<dbReference type="Proteomes" id="UP000014074">
    <property type="component" value="Unassembled WGS sequence"/>
</dbReference>
<sequence length="66" mass="7501">MSKEENHHVEYGSDPDGISNDHREFLLSHHGSVDLDPIPSMDLADPLNWPKRKKVLNLVLVAFHAM</sequence>
<gene>
    <name evidence="2" type="ORF">UCRPA7_6749</name>
</gene>
<evidence type="ECO:0000313" key="3">
    <source>
        <dbReference type="Proteomes" id="UP000014074"/>
    </source>
</evidence>
<dbReference type="GeneID" id="19327438"/>
<name>R8BEJ9_PHAM7</name>
<proteinExistence type="predicted"/>
<protein>
    <submittedName>
        <fullName evidence="2">Putative mfs multidrug transporter protein</fullName>
    </submittedName>
</protein>
<organism evidence="2 3">
    <name type="scientific">Phaeoacremonium minimum (strain UCR-PA7)</name>
    <name type="common">Esca disease fungus</name>
    <name type="synonym">Togninia minima</name>
    <dbReference type="NCBI Taxonomy" id="1286976"/>
    <lineage>
        <taxon>Eukaryota</taxon>
        <taxon>Fungi</taxon>
        <taxon>Dikarya</taxon>
        <taxon>Ascomycota</taxon>
        <taxon>Pezizomycotina</taxon>
        <taxon>Sordariomycetes</taxon>
        <taxon>Sordariomycetidae</taxon>
        <taxon>Togniniales</taxon>
        <taxon>Togniniaceae</taxon>
        <taxon>Phaeoacremonium</taxon>
    </lineage>
</organism>
<dbReference type="OrthoDB" id="2585655at2759"/>
<feature type="compositionally biased region" description="Basic and acidic residues" evidence="1">
    <location>
        <begin position="1"/>
        <end position="11"/>
    </location>
</feature>
<evidence type="ECO:0000313" key="2">
    <source>
        <dbReference type="EMBL" id="EON97726.1"/>
    </source>
</evidence>
<dbReference type="AlphaFoldDB" id="R8BEJ9"/>